<dbReference type="InterPro" id="IPR014001">
    <property type="entry name" value="Helicase_ATP-bd"/>
</dbReference>
<dbReference type="Pfam" id="PF00176">
    <property type="entry name" value="SNF2-rel_dom"/>
    <property type="match status" value="1"/>
</dbReference>
<dbReference type="GO" id="GO:0006281">
    <property type="term" value="P:DNA repair"/>
    <property type="evidence" value="ECO:0007669"/>
    <property type="project" value="TreeGrafter"/>
</dbReference>
<dbReference type="PANTHER" id="PTHR45626:SF17">
    <property type="entry name" value="HELICASE-LIKE TRANSCRIPTION FACTOR"/>
    <property type="match status" value="1"/>
</dbReference>
<evidence type="ECO:0000256" key="1">
    <source>
        <dbReference type="ARBA" id="ARBA00022741"/>
    </source>
</evidence>
<gene>
    <name evidence="6" type="ORF">SAMN04488509_11536</name>
</gene>
<dbReference type="Gene3D" id="3.40.50.10810">
    <property type="entry name" value="Tandem AAA-ATPase domain"/>
    <property type="match status" value="1"/>
</dbReference>
<protein>
    <submittedName>
        <fullName evidence="6">Helicase conserved C-terminal domain-containing protein</fullName>
    </submittedName>
</protein>
<evidence type="ECO:0000256" key="4">
    <source>
        <dbReference type="ARBA" id="ARBA00022840"/>
    </source>
</evidence>
<dbReference type="Pfam" id="PF00271">
    <property type="entry name" value="Helicase_C"/>
    <property type="match status" value="1"/>
</dbReference>
<organism evidence="6 7">
    <name type="scientific">Aquimonas voraii</name>
    <dbReference type="NCBI Taxonomy" id="265719"/>
    <lineage>
        <taxon>Bacteria</taxon>
        <taxon>Pseudomonadati</taxon>
        <taxon>Pseudomonadota</taxon>
        <taxon>Gammaproteobacteria</taxon>
        <taxon>Lysobacterales</taxon>
        <taxon>Lysobacteraceae</taxon>
        <taxon>Aquimonas</taxon>
    </lineage>
</organism>
<keyword evidence="3 6" id="KW-0347">Helicase</keyword>
<sequence length="1032" mass="113042">MMTPAPWYTLSSIQGRGAHCRPGSLAGLAAARRENLGAFYTPPAVAAIAWTAVRPYLDAVAATGRRAQLLDTSIGTGRLLQWADPEAHAITGCDVDPEPLEALGAAMKAAGFDFELRRAGMEVVQASGFDVALINPPFSLTLSSPVMAYNAACGHGPFGPGTQALSHRYALQQALGAARVVAAILPRSFAETLHSEDGAERLAALLHLPAGAFEDGGTEVATSIAVYGNLKRRGELRSVVLRRGQPMPTLALDLGPAATSARTRFVVDGVDPSEPAITRPVTGNARVRIVHSGRKLSLQFHCGLVEAKVLNTLMRHRLQPIEGLRRPSDWVYAGEGVFDVEAYLAQTDPVGALRAVANQLREAGGHPEFAPGLLEYLQRRTRRARRERTPFRLEVASAFAAVERVQATPRRLMQIDPDRWGSAVLRPTQAVEFERQGTQWVYVHPSGERLVLEDAALSSAFDVQTGAGGGGGHRVVHAGREVEFPALARHVRAEMARRGVADIVSWGYQASDLVELRMGRGGVAAWDMGLGKTRLAIALCLMGGLHNLIAVEAHLVPEFTDELKATGLPPDSWQVIESPAETEGLRRINVIAYTRLRRPLREGHRKTYAQALRRRIATLVADEAHLLRSPDTAQTRALWALCPRRRYGLTGTPIPSYPRDLLYLLRWAGGDGTAIQPYGLARAFMEPSVLWGQGRLERGVDVFRERHVVTEWVTHEFEDGLTRGGKREVPKLANPDLYRSWAAPLVKRRTRAEPEVRQYIALPAAERHVIECDFDPAHRALFLGVADELAHWWRERRAADGADARRINMVSLLAHIGAVERATNAPQLAIGQWGRLAGPSSKQRLAAERAIEWAGRGRKVIVFAQSPTTLNVIAALIAATTGEKPVVVTGERDIETRTEEINARFRRGSCPYLVATYGAAQTGLNLPEGSVVIRAARAWTHKTEEQAAARVMRPQQRERVVIEDLELRGSIDPYQRQMTAMKAAAAASGLDHLDADDEAEFEHLHTIIDRFVEAVEAETGLKRRDLKERHAA</sequence>
<dbReference type="GO" id="GO:0005524">
    <property type="term" value="F:ATP binding"/>
    <property type="evidence" value="ECO:0007669"/>
    <property type="project" value="UniProtKB-KW"/>
</dbReference>
<feature type="domain" description="Helicase ATP-binding" evidence="5">
    <location>
        <begin position="513"/>
        <end position="671"/>
    </location>
</feature>
<evidence type="ECO:0000256" key="2">
    <source>
        <dbReference type="ARBA" id="ARBA00022801"/>
    </source>
</evidence>
<keyword evidence="4" id="KW-0067">ATP-binding</keyword>
<dbReference type="InterPro" id="IPR001650">
    <property type="entry name" value="Helicase_C-like"/>
</dbReference>
<dbReference type="GO" id="GO:0004386">
    <property type="term" value="F:helicase activity"/>
    <property type="evidence" value="ECO:0007669"/>
    <property type="project" value="UniProtKB-KW"/>
</dbReference>
<dbReference type="Proteomes" id="UP000199603">
    <property type="component" value="Unassembled WGS sequence"/>
</dbReference>
<dbReference type="PROSITE" id="PS51192">
    <property type="entry name" value="HELICASE_ATP_BIND_1"/>
    <property type="match status" value="1"/>
</dbReference>
<dbReference type="InterPro" id="IPR000330">
    <property type="entry name" value="SNF2_N"/>
</dbReference>
<dbReference type="STRING" id="265719.SAMN04488509_11536"/>
<evidence type="ECO:0000313" key="6">
    <source>
        <dbReference type="EMBL" id="SDE04850.1"/>
    </source>
</evidence>
<dbReference type="AlphaFoldDB" id="A0A1G6ZQM1"/>
<dbReference type="InterPro" id="IPR050628">
    <property type="entry name" value="SNF2_RAD54_helicase_TF"/>
</dbReference>
<dbReference type="EMBL" id="FNAG01000015">
    <property type="protein sequence ID" value="SDE04850.1"/>
    <property type="molecule type" value="Genomic_DNA"/>
</dbReference>
<keyword evidence="7" id="KW-1185">Reference proteome</keyword>
<dbReference type="RefSeq" id="WP_091245318.1">
    <property type="nucleotide sequence ID" value="NZ_FNAG01000015.1"/>
</dbReference>
<dbReference type="SUPFAM" id="SSF52540">
    <property type="entry name" value="P-loop containing nucleoside triphosphate hydrolases"/>
    <property type="match status" value="2"/>
</dbReference>
<proteinExistence type="predicted"/>
<dbReference type="Gene3D" id="3.40.50.150">
    <property type="entry name" value="Vaccinia Virus protein VP39"/>
    <property type="match status" value="1"/>
</dbReference>
<keyword evidence="2" id="KW-0378">Hydrolase</keyword>
<dbReference type="InterPro" id="IPR027417">
    <property type="entry name" value="P-loop_NTPase"/>
</dbReference>
<accession>A0A1G6ZQM1</accession>
<dbReference type="PANTHER" id="PTHR45626">
    <property type="entry name" value="TRANSCRIPTION TERMINATION FACTOR 2-RELATED"/>
    <property type="match status" value="1"/>
</dbReference>
<evidence type="ECO:0000256" key="3">
    <source>
        <dbReference type="ARBA" id="ARBA00022806"/>
    </source>
</evidence>
<name>A0A1G6ZQM1_9GAMM</name>
<dbReference type="PRINTS" id="PR00507">
    <property type="entry name" value="N12N6MTFRASE"/>
</dbReference>
<dbReference type="SUPFAM" id="SSF53335">
    <property type="entry name" value="S-adenosyl-L-methionine-dependent methyltransferases"/>
    <property type="match status" value="1"/>
</dbReference>
<dbReference type="OrthoDB" id="9772064at2"/>
<dbReference type="SMART" id="SM00487">
    <property type="entry name" value="DEXDc"/>
    <property type="match status" value="1"/>
</dbReference>
<dbReference type="GO" id="GO:0008094">
    <property type="term" value="F:ATP-dependent activity, acting on DNA"/>
    <property type="evidence" value="ECO:0007669"/>
    <property type="project" value="TreeGrafter"/>
</dbReference>
<dbReference type="InterPro" id="IPR029063">
    <property type="entry name" value="SAM-dependent_MTases_sf"/>
</dbReference>
<dbReference type="Gene3D" id="3.40.50.300">
    <property type="entry name" value="P-loop containing nucleotide triphosphate hydrolases"/>
    <property type="match status" value="1"/>
</dbReference>
<dbReference type="GO" id="GO:0016787">
    <property type="term" value="F:hydrolase activity"/>
    <property type="evidence" value="ECO:0007669"/>
    <property type="project" value="UniProtKB-KW"/>
</dbReference>
<reference evidence="6 7" key="1">
    <citation type="submission" date="2016-10" db="EMBL/GenBank/DDBJ databases">
        <authorList>
            <person name="de Groot N.N."/>
        </authorList>
    </citation>
    <scope>NUCLEOTIDE SEQUENCE [LARGE SCALE GENOMIC DNA]</scope>
    <source>
        <strain evidence="6 7">DSM 16957</strain>
    </source>
</reference>
<evidence type="ECO:0000259" key="5">
    <source>
        <dbReference type="PROSITE" id="PS51192"/>
    </source>
</evidence>
<dbReference type="InterPro" id="IPR038718">
    <property type="entry name" value="SNF2-like_sf"/>
</dbReference>
<keyword evidence="1" id="KW-0547">Nucleotide-binding</keyword>
<evidence type="ECO:0000313" key="7">
    <source>
        <dbReference type="Proteomes" id="UP000199603"/>
    </source>
</evidence>